<evidence type="ECO:0000256" key="6">
    <source>
        <dbReference type="SAM" id="Phobius"/>
    </source>
</evidence>
<organism evidence="8">
    <name type="scientific">groundwater metagenome</name>
    <dbReference type="NCBI Taxonomy" id="717931"/>
    <lineage>
        <taxon>unclassified sequences</taxon>
        <taxon>metagenomes</taxon>
        <taxon>ecological metagenomes</taxon>
    </lineage>
</organism>
<feature type="transmembrane region" description="Helical" evidence="6">
    <location>
        <begin position="20"/>
        <end position="43"/>
    </location>
</feature>
<gene>
    <name evidence="8" type="ORF">MSIBF_A4520005</name>
</gene>
<dbReference type="Pfam" id="PF06146">
    <property type="entry name" value="PsiE"/>
    <property type="match status" value="1"/>
</dbReference>
<accession>A0A098ECG8</accession>
<feature type="transmembrane region" description="Helical" evidence="6">
    <location>
        <begin position="113"/>
        <end position="130"/>
    </location>
</feature>
<keyword evidence="4 6" id="KW-1133">Transmembrane helix</keyword>
<dbReference type="SUPFAM" id="SSF55021">
    <property type="entry name" value="ACT-like"/>
    <property type="match status" value="1"/>
</dbReference>
<keyword evidence="5 6" id="KW-0472">Membrane</keyword>
<name>A0A098ECG8_9ZZZZ</name>
<evidence type="ECO:0000256" key="3">
    <source>
        <dbReference type="ARBA" id="ARBA00022692"/>
    </source>
</evidence>
<dbReference type="InterPro" id="IPR002912">
    <property type="entry name" value="ACT_dom"/>
</dbReference>
<feature type="transmembrane region" description="Helical" evidence="6">
    <location>
        <begin position="80"/>
        <end position="101"/>
    </location>
</feature>
<dbReference type="InterPro" id="IPR020948">
    <property type="entry name" value="P_starv_induced_PsiE-like"/>
</dbReference>
<keyword evidence="2" id="KW-1003">Cell membrane</keyword>
<protein>
    <recommendedName>
        <fullName evidence="7">ACT domain-containing protein</fullName>
    </recommendedName>
</protein>
<evidence type="ECO:0000259" key="7">
    <source>
        <dbReference type="PROSITE" id="PS51671"/>
    </source>
</evidence>
<evidence type="ECO:0000256" key="1">
    <source>
        <dbReference type="ARBA" id="ARBA00004651"/>
    </source>
</evidence>
<evidence type="ECO:0000256" key="4">
    <source>
        <dbReference type="ARBA" id="ARBA00022989"/>
    </source>
</evidence>
<evidence type="ECO:0000313" key="8">
    <source>
        <dbReference type="EMBL" id="CEG13708.1"/>
    </source>
</evidence>
<reference evidence="8" key="1">
    <citation type="submission" date="2014-09" db="EMBL/GenBank/DDBJ databases">
        <authorList>
            <person name="Probst J Alexander"/>
        </authorList>
    </citation>
    <scope>NUCLEOTIDE SEQUENCE</scope>
</reference>
<dbReference type="AlphaFoldDB" id="A0A098ECG8"/>
<evidence type="ECO:0000256" key="2">
    <source>
        <dbReference type="ARBA" id="ARBA00022475"/>
    </source>
</evidence>
<proteinExistence type="predicted"/>
<keyword evidence="3 6" id="KW-0812">Transmembrane</keyword>
<dbReference type="EMBL" id="CCXY01000393">
    <property type="protein sequence ID" value="CEG13708.1"/>
    <property type="molecule type" value="Genomic_DNA"/>
</dbReference>
<feature type="transmembrane region" description="Helical" evidence="6">
    <location>
        <begin position="55"/>
        <end position="73"/>
    </location>
</feature>
<sequence length="216" mass="24311">MEKFPMSLMHLKFTTAILDYIFIVLLVLVVGVGFYEFASVLYMQITSGKTDFMPLLGSLFIVLIGLELLKISLTAERGSLNFYLIAILDIVMIALARKLILLSPKTIIDIYEYFAIGFIMLVILVVIKFMPAPFTLTLKKQLHLYALIKDEVGALNKVTYLLKNLNINLSKVEVVSIANEKSSLNATLDLKNTNLSEDEIEEKLGELDVVFKAKVR</sequence>
<evidence type="ECO:0000256" key="5">
    <source>
        <dbReference type="ARBA" id="ARBA00023136"/>
    </source>
</evidence>
<dbReference type="InterPro" id="IPR045865">
    <property type="entry name" value="ACT-like_dom_sf"/>
</dbReference>
<dbReference type="GO" id="GO:0005886">
    <property type="term" value="C:plasma membrane"/>
    <property type="evidence" value="ECO:0007669"/>
    <property type="project" value="UniProtKB-SubCell"/>
</dbReference>
<comment type="subcellular location">
    <subcellularLocation>
        <location evidence="1">Cell membrane</location>
        <topology evidence="1">Multi-pass membrane protein</topology>
    </subcellularLocation>
</comment>
<dbReference type="PROSITE" id="PS51671">
    <property type="entry name" value="ACT"/>
    <property type="match status" value="1"/>
</dbReference>
<feature type="domain" description="ACT" evidence="7">
    <location>
        <begin position="143"/>
        <end position="216"/>
    </location>
</feature>